<dbReference type="eggNOG" id="COG0517">
    <property type="taxonomic scope" value="Bacteria"/>
</dbReference>
<dbReference type="NCBIfam" id="TIGR00254">
    <property type="entry name" value="GGDEF"/>
    <property type="match status" value="1"/>
</dbReference>
<dbReference type="AlphaFoldDB" id="D9SDH6"/>
<keyword evidence="6" id="KW-1185">Reference proteome</keyword>
<dbReference type="Gene3D" id="3.20.20.450">
    <property type="entry name" value="EAL domain"/>
    <property type="match status" value="1"/>
</dbReference>
<dbReference type="SUPFAM" id="SSF141868">
    <property type="entry name" value="EAL domain-like"/>
    <property type="match status" value="1"/>
</dbReference>
<organism evidence="5 6">
    <name type="scientific">Gallionella capsiferriformans (strain ES-2)</name>
    <name type="common">Gallionella ferruginea capsiferriformans (strain ES-2)</name>
    <dbReference type="NCBI Taxonomy" id="395494"/>
    <lineage>
        <taxon>Bacteria</taxon>
        <taxon>Pseudomonadati</taxon>
        <taxon>Pseudomonadota</taxon>
        <taxon>Betaproteobacteria</taxon>
        <taxon>Nitrosomonadales</taxon>
        <taxon>Gallionellaceae</taxon>
        <taxon>Gallionella</taxon>
    </lineage>
</organism>
<dbReference type="SUPFAM" id="SSF55073">
    <property type="entry name" value="Nucleotide cyclase"/>
    <property type="match status" value="1"/>
</dbReference>
<dbReference type="STRING" id="395494.Galf_2781"/>
<dbReference type="InterPro" id="IPR035919">
    <property type="entry name" value="EAL_sf"/>
</dbReference>
<dbReference type="Gene3D" id="3.30.70.270">
    <property type="match status" value="1"/>
</dbReference>
<dbReference type="PANTHER" id="PTHR33121">
    <property type="entry name" value="CYCLIC DI-GMP PHOSPHODIESTERASE PDEF"/>
    <property type="match status" value="1"/>
</dbReference>
<dbReference type="PROSITE" id="PS50883">
    <property type="entry name" value="EAL"/>
    <property type="match status" value="1"/>
</dbReference>
<dbReference type="eggNOG" id="COG2200">
    <property type="taxonomic scope" value="Bacteria"/>
</dbReference>
<proteinExistence type="predicted"/>
<dbReference type="SMART" id="SM00052">
    <property type="entry name" value="EAL"/>
    <property type="match status" value="1"/>
</dbReference>
<dbReference type="GO" id="GO:0071111">
    <property type="term" value="F:cyclic-guanylate-specific phosphodiesterase activity"/>
    <property type="evidence" value="ECO:0007669"/>
    <property type="project" value="InterPro"/>
</dbReference>
<feature type="domain" description="EAL" evidence="2">
    <location>
        <begin position="40"/>
        <end position="290"/>
    </location>
</feature>
<dbReference type="InterPro" id="IPR001633">
    <property type="entry name" value="EAL_dom"/>
</dbReference>
<dbReference type="Pfam" id="PF00571">
    <property type="entry name" value="CBS"/>
    <property type="match status" value="1"/>
</dbReference>
<dbReference type="PROSITE" id="PS51371">
    <property type="entry name" value="CBS"/>
    <property type="match status" value="1"/>
</dbReference>
<dbReference type="PANTHER" id="PTHR33121:SF76">
    <property type="entry name" value="SIGNALING PROTEIN"/>
    <property type="match status" value="1"/>
</dbReference>
<feature type="domain" description="CBS" evidence="4">
    <location>
        <begin position="311"/>
        <end position="374"/>
    </location>
</feature>
<dbReference type="InterPro" id="IPR046342">
    <property type="entry name" value="CBS_dom_sf"/>
</dbReference>
<sequence>MRLLKTDNGKRMLAIQTAERKRPSHLSLHVEFLDDLIMAQEQAKTPLQEIIAQRKLSALFQPIIDLKSGDFLGFEGLIRGPADSPLHSPINLFGAALQQNLSLEVEMLARQTVLEAFSRQKLPGSLFLNISPDTLTHPSFKNGQTLEFMRTLNIDPARVVMEITENQPTFDFTEMRNALLHYRNMGFKTAIDDLGEGFSSLRLWSELRPEYIKIDMHFVQGVDHDPIKLQFLKSIQQIAESCGTRVIAEGIETEGELRVVKDIGIALGQGYFIARPSPTPPLLASSETSRIISSNNIAIFPMMEVSYRSQMTAQKLLSYIEPVHPDTSNEQVFERFSSNAALHMIPVVKNGLPVGLINRYQFIDSYSKPFQRELLGKKACNKFIPATAPLLVEKSMPIEELSYFLAEADNRYFADGFIITENNRYIGVASGQDLLRELTRMQIESARYANPLSLLPGNVPINEHIERLLLANTSFVACYCDLDHFKPFNDTYSYRKGDEMIQLTGRLLNWACDHKQDFIGHIGGDDFILLMQSRDWKARCEQALRSFEQAASLLFKEEHLIAGGYTSEGRDGQMHFHPLTSLSIGAISIAPGQFISHHEVSAAMSSAKKMAKKISGNSLFIEQRGIEGKI</sequence>
<dbReference type="KEGG" id="gca:Galf_2781"/>
<dbReference type="Proteomes" id="UP000001235">
    <property type="component" value="Chromosome"/>
</dbReference>
<evidence type="ECO:0000259" key="4">
    <source>
        <dbReference type="PROSITE" id="PS51371"/>
    </source>
</evidence>
<evidence type="ECO:0000313" key="5">
    <source>
        <dbReference type="EMBL" id="ADL56774.1"/>
    </source>
</evidence>
<dbReference type="HOGENOM" id="CLU_015702_2_1_4"/>
<dbReference type="InterPro" id="IPR000160">
    <property type="entry name" value="GGDEF_dom"/>
</dbReference>
<dbReference type="SUPFAM" id="SSF54631">
    <property type="entry name" value="CBS-domain pair"/>
    <property type="match status" value="1"/>
</dbReference>
<reference evidence="5 6" key="1">
    <citation type="submission" date="2010-08" db="EMBL/GenBank/DDBJ databases">
        <title>Complete sequence of Gallionella capsiferriformans ES-2.</title>
        <authorList>
            <consortium name="US DOE Joint Genome Institute"/>
            <person name="Lucas S."/>
            <person name="Copeland A."/>
            <person name="Lapidus A."/>
            <person name="Cheng J.-F."/>
            <person name="Bruce D."/>
            <person name="Goodwin L."/>
            <person name="Pitluck S."/>
            <person name="Chertkov O."/>
            <person name="Davenport K.W."/>
            <person name="Detter J.C."/>
            <person name="Han C."/>
            <person name="Tapia R."/>
            <person name="Land M."/>
            <person name="Hauser L."/>
            <person name="Chang Y.-J."/>
            <person name="Jeffries C."/>
            <person name="Kyrpides N."/>
            <person name="Ivanova N."/>
            <person name="Mikhailova N."/>
            <person name="Shelobolina E.S."/>
            <person name="Picardal F."/>
            <person name="Roden E."/>
            <person name="Emerson D."/>
            <person name="Woyke T."/>
        </authorList>
    </citation>
    <scope>NUCLEOTIDE SEQUENCE [LARGE SCALE GENOMIC DNA]</scope>
    <source>
        <strain evidence="5 6">ES-2</strain>
    </source>
</reference>
<dbReference type="Pfam" id="PF00563">
    <property type="entry name" value="EAL"/>
    <property type="match status" value="1"/>
</dbReference>
<dbReference type="CDD" id="cd01948">
    <property type="entry name" value="EAL"/>
    <property type="match status" value="1"/>
</dbReference>
<dbReference type="InterPro" id="IPR050706">
    <property type="entry name" value="Cyclic-di-GMP_PDE-like"/>
</dbReference>
<feature type="domain" description="GGDEF" evidence="3">
    <location>
        <begin position="473"/>
        <end position="624"/>
    </location>
</feature>
<keyword evidence="1" id="KW-0129">CBS domain</keyword>
<dbReference type="eggNOG" id="COG2199">
    <property type="taxonomic scope" value="Bacteria"/>
</dbReference>
<gene>
    <name evidence="5" type="ordered locus">Galf_2781</name>
</gene>
<dbReference type="InterPro" id="IPR029787">
    <property type="entry name" value="Nucleotide_cyclase"/>
</dbReference>
<evidence type="ECO:0000313" key="6">
    <source>
        <dbReference type="Proteomes" id="UP000001235"/>
    </source>
</evidence>
<dbReference type="Pfam" id="PF00990">
    <property type="entry name" value="GGDEF"/>
    <property type="match status" value="1"/>
</dbReference>
<protein>
    <submittedName>
        <fullName evidence="5">Diguanylate cyclase/phosphodiesterase</fullName>
    </submittedName>
</protein>
<evidence type="ECO:0000259" key="2">
    <source>
        <dbReference type="PROSITE" id="PS50883"/>
    </source>
</evidence>
<dbReference type="CDD" id="cd01949">
    <property type="entry name" value="GGDEF"/>
    <property type="match status" value="1"/>
</dbReference>
<dbReference type="InterPro" id="IPR043128">
    <property type="entry name" value="Rev_trsase/Diguanyl_cyclase"/>
</dbReference>
<evidence type="ECO:0000259" key="3">
    <source>
        <dbReference type="PROSITE" id="PS50887"/>
    </source>
</evidence>
<dbReference type="InterPro" id="IPR000644">
    <property type="entry name" value="CBS_dom"/>
</dbReference>
<dbReference type="SMART" id="SM00267">
    <property type="entry name" value="GGDEF"/>
    <property type="match status" value="1"/>
</dbReference>
<dbReference type="EMBL" id="CP002159">
    <property type="protein sequence ID" value="ADL56774.1"/>
    <property type="molecule type" value="Genomic_DNA"/>
</dbReference>
<dbReference type="PROSITE" id="PS50887">
    <property type="entry name" value="GGDEF"/>
    <property type="match status" value="1"/>
</dbReference>
<accession>D9SDH6</accession>
<dbReference type="CDD" id="cd04598">
    <property type="entry name" value="CBS_pair_GGDEF_EAL"/>
    <property type="match status" value="1"/>
</dbReference>
<name>D9SDH6_GALCS</name>
<evidence type="ECO:0000256" key="1">
    <source>
        <dbReference type="PROSITE-ProRule" id="PRU00703"/>
    </source>
</evidence>